<dbReference type="RefSeq" id="WP_270128046.1">
    <property type="nucleotide sequence ID" value="NZ_CP115396.1"/>
</dbReference>
<feature type="region of interest" description="Disordered" evidence="1">
    <location>
        <begin position="29"/>
        <end position="49"/>
    </location>
</feature>
<evidence type="ECO:0000313" key="3">
    <source>
        <dbReference type="Proteomes" id="UP001211872"/>
    </source>
</evidence>
<evidence type="ECO:0000256" key="1">
    <source>
        <dbReference type="SAM" id="MobiDB-lite"/>
    </source>
</evidence>
<keyword evidence="3" id="KW-1185">Reference proteome</keyword>
<dbReference type="Proteomes" id="UP001211872">
    <property type="component" value="Chromosome"/>
</dbReference>
<proteinExistence type="predicted"/>
<organism evidence="2 3">
    <name type="scientific">Hymenobacter yonginensis</name>
    <dbReference type="NCBI Taxonomy" id="748197"/>
    <lineage>
        <taxon>Bacteria</taxon>
        <taxon>Pseudomonadati</taxon>
        <taxon>Bacteroidota</taxon>
        <taxon>Cytophagia</taxon>
        <taxon>Cytophagales</taxon>
        <taxon>Hymenobacteraceae</taxon>
        <taxon>Hymenobacter</taxon>
    </lineage>
</organism>
<dbReference type="PROSITE" id="PS51257">
    <property type="entry name" value="PROKAR_LIPOPROTEIN"/>
    <property type="match status" value="1"/>
</dbReference>
<reference evidence="2 3" key="1">
    <citation type="journal article" date="2011" name="Int. J. Syst. Evol. Microbiol.">
        <title>Hymenobacter yonginensis sp. nov., isolated from a mesotrophic artificial lake.</title>
        <authorList>
            <person name="Joung Y."/>
            <person name="Cho S.H."/>
            <person name="Kim H."/>
            <person name="Kim S.B."/>
            <person name="Joh K."/>
        </authorList>
    </citation>
    <scope>NUCLEOTIDE SEQUENCE [LARGE SCALE GENOMIC DNA]</scope>
    <source>
        <strain evidence="2 3">KCTC 22745</strain>
    </source>
</reference>
<name>A0ABY7PRE4_9BACT</name>
<accession>A0ABY7PRE4</accession>
<gene>
    <name evidence="2" type="ORF">O9Z63_04160</name>
</gene>
<evidence type="ECO:0000313" key="2">
    <source>
        <dbReference type="EMBL" id="WBO85440.1"/>
    </source>
</evidence>
<evidence type="ECO:0008006" key="4">
    <source>
        <dbReference type="Google" id="ProtNLM"/>
    </source>
</evidence>
<protein>
    <recommendedName>
        <fullName evidence="4">Lipoprotein SmpA/OmlA domain-containing protein</fullName>
    </recommendedName>
</protein>
<sequence length="207" mass="22516">MKPTFLLVGLLGLAACQSTPTIDVATVEPTQPTQTTPEPAQPAPAAAQPDNPEYIELSMLTINGKPHEQLSTKMLISQLGRPDSIARGAVECGGELEPVDNANGDFWYYGKTFYEVAGSQAVLASFNVTTGQFQGKLGKLLLNQHTTLEDVRRFYPISAKQAEEPASSRPGEAMYLPFFYKGVPTDASLNLLFKNGRLQEVEFFSPC</sequence>
<dbReference type="EMBL" id="CP115396">
    <property type="protein sequence ID" value="WBO85440.1"/>
    <property type="molecule type" value="Genomic_DNA"/>
</dbReference>